<comment type="caution">
    <text evidence="1">The sequence shown here is derived from an EMBL/GenBank/DDBJ whole genome shotgun (WGS) entry which is preliminary data.</text>
</comment>
<evidence type="ECO:0000313" key="1">
    <source>
        <dbReference type="EMBL" id="GIY55416.1"/>
    </source>
</evidence>
<accession>A0AAV4UCE7</accession>
<gene>
    <name evidence="1" type="ORF">CDAR_581</name>
</gene>
<organism evidence="1 2">
    <name type="scientific">Caerostris darwini</name>
    <dbReference type="NCBI Taxonomy" id="1538125"/>
    <lineage>
        <taxon>Eukaryota</taxon>
        <taxon>Metazoa</taxon>
        <taxon>Ecdysozoa</taxon>
        <taxon>Arthropoda</taxon>
        <taxon>Chelicerata</taxon>
        <taxon>Arachnida</taxon>
        <taxon>Araneae</taxon>
        <taxon>Araneomorphae</taxon>
        <taxon>Entelegynae</taxon>
        <taxon>Araneoidea</taxon>
        <taxon>Araneidae</taxon>
        <taxon>Caerostris</taxon>
    </lineage>
</organism>
<protein>
    <submittedName>
        <fullName evidence="1">Uncharacterized protein</fullName>
    </submittedName>
</protein>
<dbReference type="Proteomes" id="UP001054837">
    <property type="component" value="Unassembled WGS sequence"/>
</dbReference>
<reference evidence="1 2" key="1">
    <citation type="submission" date="2021-06" db="EMBL/GenBank/DDBJ databases">
        <title>Caerostris darwini draft genome.</title>
        <authorList>
            <person name="Kono N."/>
            <person name="Arakawa K."/>
        </authorList>
    </citation>
    <scope>NUCLEOTIDE SEQUENCE [LARGE SCALE GENOMIC DNA]</scope>
</reference>
<sequence>MGESDEILIDAEMPIISSNNRKRVHVMISSSDEDEFPQQIQICRKKAKLNNDMGFNEQLEPLSLSSTDLSHNPNKIIVEILDEKVKEIRPIR</sequence>
<dbReference type="AlphaFoldDB" id="A0AAV4UCE7"/>
<keyword evidence="2" id="KW-1185">Reference proteome</keyword>
<evidence type="ECO:0000313" key="2">
    <source>
        <dbReference type="Proteomes" id="UP001054837"/>
    </source>
</evidence>
<name>A0AAV4UCE7_9ARAC</name>
<dbReference type="EMBL" id="BPLQ01011078">
    <property type="protein sequence ID" value="GIY55416.1"/>
    <property type="molecule type" value="Genomic_DNA"/>
</dbReference>
<proteinExistence type="predicted"/>